<keyword evidence="3" id="KW-1185">Reference proteome</keyword>
<feature type="region of interest" description="Disordered" evidence="1">
    <location>
        <begin position="325"/>
        <end position="347"/>
    </location>
</feature>
<reference evidence="2 3" key="1">
    <citation type="submission" date="2019-06" db="EMBL/GenBank/DDBJ databases">
        <title>A chromosome-scale genome assembly of the striped catfish, Pangasianodon hypophthalmus.</title>
        <authorList>
            <person name="Wen M."/>
            <person name="Zahm M."/>
            <person name="Roques C."/>
            <person name="Cabau C."/>
            <person name="Klopp C."/>
            <person name="Donnadieu C."/>
            <person name="Jouanno E."/>
            <person name="Avarre J.-C."/>
            <person name="Campet M."/>
            <person name="Ha T.T.T."/>
            <person name="Dugue R."/>
            <person name="Lampietro C."/>
            <person name="Louis A."/>
            <person name="Herpin A."/>
            <person name="Echchiki A."/>
            <person name="Berthelot C."/>
            <person name="Parey E."/>
            <person name="Roest-Crollius H."/>
            <person name="Braasch I."/>
            <person name="Postlethwait J."/>
            <person name="Bobe J."/>
            <person name="Montfort J."/>
            <person name="Bouchez O."/>
            <person name="Begum T."/>
            <person name="Schartl M."/>
            <person name="Guiguen Y."/>
        </authorList>
    </citation>
    <scope>NUCLEOTIDE SEQUENCE [LARGE SCALE GENOMIC DNA]</scope>
    <source>
        <strain evidence="2 3">Indonesia</strain>
        <tissue evidence="2">Blood</tissue>
    </source>
</reference>
<name>A0A5N5PRD8_PANHP</name>
<dbReference type="EMBL" id="VFJC01000004">
    <property type="protein sequence ID" value="KAB5581306.1"/>
    <property type="molecule type" value="Genomic_DNA"/>
</dbReference>
<accession>A0A5N5PRD8</accession>
<evidence type="ECO:0000313" key="2">
    <source>
        <dbReference type="EMBL" id="KAB5581306.1"/>
    </source>
</evidence>
<feature type="compositionally biased region" description="Low complexity" evidence="1">
    <location>
        <begin position="134"/>
        <end position="144"/>
    </location>
</feature>
<proteinExistence type="predicted"/>
<organism evidence="2 3">
    <name type="scientific">Pangasianodon hypophthalmus</name>
    <name type="common">Striped catfish</name>
    <name type="synonym">Helicophagus hypophthalmus</name>
    <dbReference type="NCBI Taxonomy" id="310915"/>
    <lineage>
        <taxon>Eukaryota</taxon>
        <taxon>Metazoa</taxon>
        <taxon>Chordata</taxon>
        <taxon>Craniata</taxon>
        <taxon>Vertebrata</taxon>
        <taxon>Euteleostomi</taxon>
        <taxon>Actinopterygii</taxon>
        <taxon>Neopterygii</taxon>
        <taxon>Teleostei</taxon>
        <taxon>Ostariophysi</taxon>
        <taxon>Siluriformes</taxon>
        <taxon>Pangasiidae</taxon>
        <taxon>Pangasianodon</taxon>
    </lineage>
</organism>
<comment type="caution">
    <text evidence="2">The sequence shown here is derived from an EMBL/GenBank/DDBJ whole genome shotgun (WGS) entry which is preliminary data.</text>
</comment>
<feature type="region of interest" description="Disordered" evidence="1">
    <location>
        <begin position="122"/>
        <end position="144"/>
    </location>
</feature>
<sequence>MVMTLKNKLRFAFSKNHGTRKTTLLTILCIWGVLTWTGAQAAKEWQNPESSNMEKTRMNNDFTQNKNVLKEANTETSQRSAVTHIANVRRAGSTSPDNTDTKKIKATKASFSTAKVTTAVPSRKVSTKSSSQATSKRTTVTPRTTTSPISIFTAELINTTTKTTPSKPISPTATVKLVFDCTFPVPSEGLVLNAIANLLNSRSANIPDTVKVLGFAYNKTSANSYEVFFIISVSTIMPENRDLRKNVYKQILASIDNTLNRLLNEPGAEPFEHHSSFVMNLEIDIEYSFGCGNRKLPISLMNELSASATTTRNPVVTSHTLVRPSRNTHLPGEAGKKTTVPPTTSRNEITPSTIVIHIKIEFRDLTTVPSEDEVLKVVNAEWNPNSIQSITYEKTSNNSYSIDFAFRISNVNIPENTDQINETYNTIQNKMNSLLSEILNISNPGHFTYPQANFSGSSTTIEAFQVYVFNGNDNKTPSGLLIQLLIVNGQAPFTATTPATTLPATLGKKPGHQCVTPTTASAVVQTRLVISNSSGIPCESLVNSVIRTLLNYRSATLPDSVTVTNYTYEKISDNSYAVNITFNISSIKIHGNSACTNSILQEVKTTINRAINKLLNHPNVRPLKDSRFKLNVCSGKLINGYMEYIFQDGTKITPVSFLDELGKQNYSSSTACTKSNPPAPSATPPSTVIGSVYIYIKVIFENLTHVPTEADVVSAANALLHANIRTVRALETQTLNEPISIKNITYQKTGNNSYNIDFAFKISSVSMSVMTDQRSATYDLIQHKINNLMNTILNSPTVASVNFSQANYTSNATVIEANQTYIYKEGDINSPSVFLLKLLVLHNQAPPATATTGSAKVETRLVFNSSSPVPSESLVLSAIADLLNSRHTNLTDSVTVLNYTYENKSATSYAISFIFNISNISMPENPNLRNDTYDQVESIINDALNTLLNRPDADPFEPNNVNFTSSGDKIDGHMNYTFQESDTKQPASFLDELTIISGTAVVETRLVFNSSSPVSKESAVPTIIKLLIESKLNNRNENLLLIIMEALLSSPLTNLAKPVKVLNYTYEEISNTSYAVNITFSISNVSIPKNPNLRNDTYTQVQSIINNAVNALLNDRGADPIEPTTSNFTNGSAVVYVRLVFNDSSPVPSAIAALLISTPVNLTETVTVQNCTYDKISNTSYAVNITFSISNVSIPKNPNLRNDTYTQVQSIINNAVNALLNKSGADPVEPTTSNFTNGSAVVYVRLVFNDSSPVPSAIAALLISTPVNLTETVTVQNCTYDKISNTSYAVNITFSISNVSIPKNPNLRNDTYTQVQSIINNAVNALLNKSGADPVEPTTSNFTSSKDQVNGYMEYNLLNVINQPVNDTSAKVNPTTTPVQTSPGSPSTTNGSAVVYVRLVFNDSSPVPSAIAALLISTPVNLTETVTVQNCTYDKISNTSYAVNITFSISNVSIPKNPNLRNDTYTQVQSIINNAVNALLNKSGADPVEPTTSNFTNGSAVVYVRLVFNDSSPVPSAIAALLISTPVNLTETVTVQNCTYDKISNTSYAVNITFSISNVSIPKNPTSGRSDTYTQVQSIINNAVNALLNKSGADPVEPTTSNFTNGSAVVYVRLVFNDSSPVPSAIAALLISTPVNLTETVTVQNCTYDKISNTSYAVNITFSISNVSIPKNPNLRNDTYTQVQSIINNAVNALLNKSGADPVEPTTSNFTNGSAVVYVRLVFNDSSPVPSAIAALLISTPVNLTETVTVQNCTYDKISNTSYAVNITFSISNVSIPKNPNLRTRHLHPSAEHHQ</sequence>
<evidence type="ECO:0000256" key="1">
    <source>
        <dbReference type="SAM" id="MobiDB-lite"/>
    </source>
</evidence>
<gene>
    <name evidence="2" type="ORF">PHYPO_G00174050</name>
</gene>
<evidence type="ECO:0008006" key="4">
    <source>
        <dbReference type="Google" id="ProtNLM"/>
    </source>
</evidence>
<dbReference type="Proteomes" id="UP000327468">
    <property type="component" value="Chromosome 3"/>
</dbReference>
<protein>
    <recommendedName>
        <fullName evidence="4">SEA domain-containing protein</fullName>
    </recommendedName>
</protein>
<evidence type="ECO:0000313" key="3">
    <source>
        <dbReference type="Proteomes" id="UP000327468"/>
    </source>
</evidence>